<feature type="signal peptide" evidence="1">
    <location>
        <begin position="1"/>
        <end position="22"/>
    </location>
</feature>
<dbReference type="InterPro" id="IPR051675">
    <property type="entry name" value="Endo/Exo/Phosphatase_dom_1"/>
</dbReference>
<name>A0A7V7GWC8_9GAMM</name>
<accession>A0A7V7GWC8</accession>
<dbReference type="EMBL" id="QOVF01000001">
    <property type="protein sequence ID" value="KAA0696605.1"/>
    <property type="molecule type" value="Genomic_DNA"/>
</dbReference>
<dbReference type="RefSeq" id="WP_096345854.1">
    <property type="nucleotide sequence ID" value="NZ_QOVF01000001.1"/>
</dbReference>
<dbReference type="InterPro" id="IPR010994">
    <property type="entry name" value="RuvA_2-like"/>
</dbReference>
<keyword evidence="3" id="KW-1185">Reference proteome</keyword>
<organism evidence="2 3">
    <name type="scientific">Halopseudomonas laoshanensis</name>
    <dbReference type="NCBI Taxonomy" id="2268758"/>
    <lineage>
        <taxon>Bacteria</taxon>
        <taxon>Pseudomonadati</taxon>
        <taxon>Pseudomonadota</taxon>
        <taxon>Gammaproteobacteria</taxon>
        <taxon>Pseudomonadales</taxon>
        <taxon>Pseudomonadaceae</taxon>
        <taxon>Halopseudomonas</taxon>
    </lineage>
</organism>
<dbReference type="GO" id="GO:0015627">
    <property type="term" value="C:type II protein secretion system complex"/>
    <property type="evidence" value="ECO:0007669"/>
    <property type="project" value="TreeGrafter"/>
</dbReference>
<keyword evidence="2" id="KW-0238">DNA-binding</keyword>
<feature type="chain" id="PRO_5031019568" evidence="1">
    <location>
        <begin position="23"/>
        <end position="94"/>
    </location>
</feature>
<dbReference type="AlphaFoldDB" id="A0A7V7GWC8"/>
<dbReference type="OrthoDB" id="7510573at2"/>
<dbReference type="InterPro" id="IPR004509">
    <property type="entry name" value="Competence_ComEA_HhH"/>
</dbReference>
<dbReference type="SUPFAM" id="SSF47781">
    <property type="entry name" value="RuvA domain 2-like"/>
    <property type="match status" value="1"/>
</dbReference>
<evidence type="ECO:0000256" key="1">
    <source>
        <dbReference type="SAM" id="SignalP"/>
    </source>
</evidence>
<proteinExistence type="predicted"/>
<dbReference type="GO" id="GO:0003677">
    <property type="term" value="F:DNA binding"/>
    <property type="evidence" value="ECO:0007669"/>
    <property type="project" value="UniProtKB-KW"/>
</dbReference>
<dbReference type="PANTHER" id="PTHR21180">
    <property type="entry name" value="ENDONUCLEASE/EXONUCLEASE/PHOSPHATASE FAMILY DOMAIN-CONTAINING PROTEIN 1"/>
    <property type="match status" value="1"/>
</dbReference>
<evidence type="ECO:0000313" key="3">
    <source>
        <dbReference type="Proteomes" id="UP000463138"/>
    </source>
</evidence>
<protein>
    <submittedName>
        <fullName evidence="2">ComEA family DNA-binding protein</fullName>
    </submittedName>
</protein>
<dbReference type="GO" id="GO:0015628">
    <property type="term" value="P:protein secretion by the type II secretion system"/>
    <property type="evidence" value="ECO:0007669"/>
    <property type="project" value="TreeGrafter"/>
</dbReference>
<gene>
    <name evidence="2" type="ORF">DT594_04530</name>
</gene>
<dbReference type="PANTHER" id="PTHR21180:SF32">
    <property type="entry name" value="ENDONUCLEASE_EXONUCLEASE_PHOSPHATASE FAMILY DOMAIN-CONTAINING PROTEIN 1"/>
    <property type="match status" value="1"/>
</dbReference>
<reference evidence="2 3" key="1">
    <citation type="submission" date="2018-07" db="EMBL/GenBank/DDBJ databases">
        <title>Pseudomonas laoshanensis sp. nov., isolated from soil.</title>
        <authorList>
            <person name="Sun J."/>
            <person name="Yu L."/>
            <person name="Wang M."/>
            <person name="Zhang C."/>
        </authorList>
    </citation>
    <scope>NUCLEOTIDE SEQUENCE [LARGE SCALE GENOMIC DNA]</scope>
    <source>
        <strain evidence="2 3">Y22</strain>
    </source>
</reference>
<dbReference type="Pfam" id="PF12836">
    <property type="entry name" value="HHH_3"/>
    <property type="match status" value="1"/>
</dbReference>
<comment type="caution">
    <text evidence="2">The sequence shown here is derived from an EMBL/GenBank/DDBJ whole genome shotgun (WGS) entry which is preliminary data.</text>
</comment>
<sequence length="94" mass="9786">MKHFILAVCLSFASVFALPALAESTPAPVVSVNINSASADEIAEVLQGVGQAKAQAIVDYRESNGAFAAIEDLGEVKGIGEATLAKNQERITLK</sequence>
<keyword evidence="1" id="KW-0732">Signal</keyword>
<evidence type="ECO:0000313" key="2">
    <source>
        <dbReference type="EMBL" id="KAA0696605.1"/>
    </source>
</evidence>
<dbReference type="NCBIfam" id="TIGR00426">
    <property type="entry name" value="competence protein ComEA helix-hairpin-helix repeat region"/>
    <property type="match status" value="1"/>
</dbReference>
<dbReference type="Proteomes" id="UP000463138">
    <property type="component" value="Unassembled WGS sequence"/>
</dbReference>
<dbReference type="Gene3D" id="1.10.150.280">
    <property type="entry name" value="AF1531-like domain"/>
    <property type="match status" value="1"/>
</dbReference>